<evidence type="ECO:0000313" key="10">
    <source>
        <dbReference type="Proteomes" id="UP000229554"/>
    </source>
</evidence>
<dbReference type="GO" id="GO:0034204">
    <property type="term" value="P:lipid translocation"/>
    <property type="evidence" value="ECO:0007669"/>
    <property type="project" value="TreeGrafter"/>
</dbReference>
<name>A0A2M8KRC3_9BACT</name>
<evidence type="ECO:0000256" key="8">
    <source>
        <dbReference type="SAM" id="Phobius"/>
    </source>
</evidence>
<dbReference type="Proteomes" id="UP000229554">
    <property type="component" value="Unassembled WGS sequence"/>
</dbReference>
<evidence type="ECO:0000256" key="3">
    <source>
        <dbReference type="ARBA" id="ARBA00022692"/>
    </source>
</evidence>
<dbReference type="InterPro" id="IPR051050">
    <property type="entry name" value="Lipid_II_flippase_MurJ/MviN"/>
</dbReference>
<feature type="transmembrane region" description="Helical" evidence="8">
    <location>
        <begin position="96"/>
        <end position="120"/>
    </location>
</feature>
<keyword evidence="4" id="KW-0133">Cell shape</keyword>
<keyword evidence="5" id="KW-0573">Peptidoglycan synthesis</keyword>
<feature type="transmembrane region" description="Helical" evidence="8">
    <location>
        <begin position="360"/>
        <end position="382"/>
    </location>
</feature>
<dbReference type="PANTHER" id="PTHR47019">
    <property type="entry name" value="LIPID II FLIPPASE MURJ"/>
    <property type="match status" value="1"/>
</dbReference>
<evidence type="ECO:0000256" key="2">
    <source>
        <dbReference type="ARBA" id="ARBA00022475"/>
    </source>
</evidence>
<feature type="transmembrane region" description="Helical" evidence="8">
    <location>
        <begin position="455"/>
        <end position="474"/>
    </location>
</feature>
<feature type="transmembrane region" description="Helical" evidence="8">
    <location>
        <begin position="278"/>
        <end position="302"/>
    </location>
</feature>
<feature type="transmembrane region" description="Helical" evidence="8">
    <location>
        <begin position="394"/>
        <end position="415"/>
    </location>
</feature>
<dbReference type="AlphaFoldDB" id="A0A2M8KRC3"/>
<feature type="transmembrane region" description="Helical" evidence="8">
    <location>
        <begin position="20"/>
        <end position="46"/>
    </location>
</feature>
<keyword evidence="3 8" id="KW-0812">Transmembrane</keyword>
<evidence type="ECO:0000256" key="6">
    <source>
        <dbReference type="ARBA" id="ARBA00022989"/>
    </source>
</evidence>
<comment type="subcellular location">
    <subcellularLocation>
        <location evidence="1">Cell membrane</location>
        <topology evidence="1">Multi-pass membrane protein</topology>
    </subcellularLocation>
</comment>
<evidence type="ECO:0000256" key="4">
    <source>
        <dbReference type="ARBA" id="ARBA00022960"/>
    </source>
</evidence>
<feature type="transmembrane region" description="Helical" evidence="8">
    <location>
        <begin position="421"/>
        <end position="443"/>
    </location>
</feature>
<gene>
    <name evidence="9" type="ORF">COU88_04825</name>
</gene>
<accession>A0A2M8KRC3</accession>
<feature type="transmembrane region" description="Helical" evidence="8">
    <location>
        <begin position="322"/>
        <end position="340"/>
    </location>
</feature>
<dbReference type="GO" id="GO:0008360">
    <property type="term" value="P:regulation of cell shape"/>
    <property type="evidence" value="ECO:0007669"/>
    <property type="project" value="UniProtKB-KW"/>
</dbReference>
<evidence type="ECO:0000313" key="9">
    <source>
        <dbReference type="EMBL" id="PJE62468.1"/>
    </source>
</evidence>
<feature type="transmembrane region" description="Helical" evidence="8">
    <location>
        <begin position="199"/>
        <end position="224"/>
    </location>
</feature>
<dbReference type="GO" id="GO:0005886">
    <property type="term" value="C:plasma membrane"/>
    <property type="evidence" value="ECO:0007669"/>
    <property type="project" value="UniProtKB-SubCell"/>
</dbReference>
<comment type="caution">
    <text evidence="9">The sequence shown here is derived from an EMBL/GenBank/DDBJ whole genome shotgun (WGS) entry which is preliminary data.</text>
</comment>
<protein>
    <recommendedName>
        <fullName evidence="11">Lipid II flippase MurJ</fullName>
    </recommendedName>
</protein>
<dbReference type="EMBL" id="PFED01000197">
    <property type="protein sequence ID" value="PJE62468.1"/>
    <property type="molecule type" value="Genomic_DNA"/>
</dbReference>
<feature type="transmembrane region" description="Helical" evidence="8">
    <location>
        <begin position="245"/>
        <end position="266"/>
    </location>
</feature>
<proteinExistence type="predicted"/>
<keyword evidence="2" id="KW-1003">Cell membrane</keyword>
<evidence type="ECO:0000256" key="1">
    <source>
        <dbReference type="ARBA" id="ARBA00004651"/>
    </source>
</evidence>
<dbReference type="PANTHER" id="PTHR47019:SF1">
    <property type="entry name" value="LIPID II FLIPPASE MURJ"/>
    <property type="match status" value="1"/>
</dbReference>
<keyword evidence="6 8" id="KW-1133">Transmembrane helix</keyword>
<dbReference type="GO" id="GO:0015648">
    <property type="term" value="F:lipid-linked peptidoglycan transporter activity"/>
    <property type="evidence" value="ECO:0007669"/>
    <property type="project" value="TreeGrafter"/>
</dbReference>
<dbReference type="Pfam" id="PF03023">
    <property type="entry name" value="MurJ"/>
    <property type="match status" value="1"/>
</dbReference>
<sequence length="558" mass="63987">MFRQSLLLLRKLYGFSQKTLYASTVVIIVTMITARLLGIVKLRILTSFYTSSELDLYLAAFRVPDFIFDVLVAGSISACFIPIIMEMEEEKQHDRVFPFTITLISIFLLVWLEVLFLIIPFRYELFSFLLRGYSIEKVRIVTDISMVLLVGQIPFMLLGNVFGALMQSRKQFLVPGLAPIFYNLGIILGILIFSPQMGLWAAVYGVLIGAFLYMLVVLPSIAFSRIQFPVHIVFDQYLRSFFRSFLPRAFSVIATQIDASVDLFLATLRGPGAYSAFYLAQTLQIIPVSFMGTAMAQTILPFFTDMHVKKNHTRIMEQLTRITMLIFFVLIPVVAVFTVLRTPIIRLVYGSHKFDWEATVTTATIFSVFALSIPFHTLYYIVTRVFFALHDTKTPFVVGVISTVLNSLLSYSFVAVLHYPIWYLALSFSVSITINTVVLFYILVRKLDHIQFRTIAVRLCSIIAIGIVMGLVMLAFRKLLDGLVFDTTRTLHVFWLTSICGLIGTIVYVYLAWIFIPREFSDLWSLIQRFSFLKKAMNTYMRLFFVYPVKPPHEEKYN</sequence>
<feature type="transmembrane region" description="Helical" evidence="8">
    <location>
        <begin position="172"/>
        <end position="193"/>
    </location>
</feature>
<dbReference type="PRINTS" id="PR01806">
    <property type="entry name" value="VIRFACTRMVIN"/>
</dbReference>
<keyword evidence="7 8" id="KW-0472">Membrane</keyword>
<reference evidence="10" key="1">
    <citation type="submission" date="2017-09" db="EMBL/GenBank/DDBJ databases">
        <title>Depth-based differentiation of microbial function through sediment-hosted aquifers and enrichment of novel symbionts in the deep terrestrial subsurface.</title>
        <authorList>
            <person name="Probst A.J."/>
            <person name="Ladd B."/>
            <person name="Jarett J.K."/>
            <person name="Geller-Mcgrath D.E."/>
            <person name="Sieber C.M.K."/>
            <person name="Emerson J.B."/>
            <person name="Anantharaman K."/>
            <person name="Thomas B.C."/>
            <person name="Malmstrom R."/>
            <person name="Stieglmeier M."/>
            <person name="Klingl A."/>
            <person name="Woyke T."/>
            <person name="Ryan C.M."/>
            <person name="Banfield J.F."/>
        </authorList>
    </citation>
    <scope>NUCLEOTIDE SEQUENCE [LARGE SCALE GENOMIC DNA]</scope>
</reference>
<feature type="transmembrane region" description="Helical" evidence="8">
    <location>
        <begin position="494"/>
        <end position="516"/>
    </location>
</feature>
<dbReference type="InterPro" id="IPR004268">
    <property type="entry name" value="MurJ"/>
</dbReference>
<evidence type="ECO:0000256" key="7">
    <source>
        <dbReference type="ARBA" id="ARBA00023136"/>
    </source>
</evidence>
<feature type="transmembrane region" description="Helical" evidence="8">
    <location>
        <begin position="66"/>
        <end position="84"/>
    </location>
</feature>
<organism evidence="9 10">
    <name type="scientific">Candidatus Roizmanbacteria bacterium CG10_big_fil_rev_8_21_14_0_10_39_6</name>
    <dbReference type="NCBI Taxonomy" id="1974853"/>
    <lineage>
        <taxon>Bacteria</taxon>
        <taxon>Candidatus Roizmaniibacteriota</taxon>
    </lineage>
</organism>
<dbReference type="GO" id="GO:0009252">
    <property type="term" value="P:peptidoglycan biosynthetic process"/>
    <property type="evidence" value="ECO:0007669"/>
    <property type="project" value="UniProtKB-KW"/>
</dbReference>
<feature type="transmembrane region" description="Helical" evidence="8">
    <location>
        <begin position="140"/>
        <end position="165"/>
    </location>
</feature>
<evidence type="ECO:0008006" key="11">
    <source>
        <dbReference type="Google" id="ProtNLM"/>
    </source>
</evidence>
<evidence type="ECO:0000256" key="5">
    <source>
        <dbReference type="ARBA" id="ARBA00022984"/>
    </source>
</evidence>